<feature type="compositionally biased region" description="Basic and acidic residues" evidence="1">
    <location>
        <begin position="30"/>
        <end position="41"/>
    </location>
</feature>
<dbReference type="EMBL" id="JANPWB010000014">
    <property type="protein sequence ID" value="KAJ1100488.1"/>
    <property type="molecule type" value="Genomic_DNA"/>
</dbReference>
<comment type="caution">
    <text evidence="2">The sequence shown here is derived from an EMBL/GenBank/DDBJ whole genome shotgun (WGS) entry which is preliminary data.</text>
</comment>
<feature type="region of interest" description="Disordered" evidence="1">
    <location>
        <begin position="1"/>
        <end position="41"/>
    </location>
</feature>
<name>A0AAV7MF08_PLEWA</name>
<protein>
    <submittedName>
        <fullName evidence="2">Uncharacterized protein</fullName>
    </submittedName>
</protein>
<proteinExistence type="predicted"/>
<keyword evidence="3" id="KW-1185">Reference proteome</keyword>
<evidence type="ECO:0000256" key="1">
    <source>
        <dbReference type="SAM" id="MobiDB-lite"/>
    </source>
</evidence>
<reference evidence="2" key="1">
    <citation type="journal article" date="2022" name="bioRxiv">
        <title>Sequencing and chromosome-scale assembly of the giantPleurodeles waltlgenome.</title>
        <authorList>
            <person name="Brown T."/>
            <person name="Elewa A."/>
            <person name="Iarovenko S."/>
            <person name="Subramanian E."/>
            <person name="Araus A.J."/>
            <person name="Petzold A."/>
            <person name="Susuki M."/>
            <person name="Suzuki K.-i.T."/>
            <person name="Hayashi T."/>
            <person name="Toyoda A."/>
            <person name="Oliveira C."/>
            <person name="Osipova E."/>
            <person name="Leigh N.D."/>
            <person name="Simon A."/>
            <person name="Yun M.H."/>
        </authorList>
    </citation>
    <scope>NUCLEOTIDE SEQUENCE</scope>
    <source>
        <strain evidence="2">20211129_DDA</strain>
        <tissue evidence="2">Liver</tissue>
    </source>
</reference>
<dbReference type="AlphaFoldDB" id="A0AAV7MF08"/>
<accession>A0AAV7MF08</accession>
<evidence type="ECO:0000313" key="2">
    <source>
        <dbReference type="EMBL" id="KAJ1100488.1"/>
    </source>
</evidence>
<dbReference type="Proteomes" id="UP001066276">
    <property type="component" value="Chromosome 10"/>
</dbReference>
<gene>
    <name evidence="2" type="ORF">NDU88_005573</name>
</gene>
<evidence type="ECO:0000313" key="3">
    <source>
        <dbReference type="Proteomes" id="UP001066276"/>
    </source>
</evidence>
<sequence>MGKGKLQRGTQANKIVQYTFPGQEAGQRTENPHTLEDRPQRQDTQDILEAIRGTRTALQRKMDVMAMDINHLRFNLHKVAKRVTSIEGEVTDLQNKVCTLQATMETLRSKATRMAIRVEDATEWMDSMGMKQVLSTQNLGRIDSGFRRRHFESRT</sequence>
<organism evidence="2 3">
    <name type="scientific">Pleurodeles waltl</name>
    <name type="common">Iberian ribbed newt</name>
    <dbReference type="NCBI Taxonomy" id="8319"/>
    <lineage>
        <taxon>Eukaryota</taxon>
        <taxon>Metazoa</taxon>
        <taxon>Chordata</taxon>
        <taxon>Craniata</taxon>
        <taxon>Vertebrata</taxon>
        <taxon>Euteleostomi</taxon>
        <taxon>Amphibia</taxon>
        <taxon>Batrachia</taxon>
        <taxon>Caudata</taxon>
        <taxon>Salamandroidea</taxon>
        <taxon>Salamandridae</taxon>
        <taxon>Pleurodelinae</taxon>
        <taxon>Pleurodeles</taxon>
    </lineage>
</organism>
<dbReference type="Gene3D" id="1.20.5.340">
    <property type="match status" value="1"/>
</dbReference>